<evidence type="ECO:0000313" key="2">
    <source>
        <dbReference type="EMBL" id="KAJ1116862.1"/>
    </source>
</evidence>
<accession>A0AAV7NLE7</accession>
<feature type="region of interest" description="Disordered" evidence="1">
    <location>
        <begin position="50"/>
        <end position="69"/>
    </location>
</feature>
<dbReference type="AlphaFoldDB" id="A0AAV7NLE7"/>
<dbReference type="Proteomes" id="UP001066276">
    <property type="component" value="Chromosome 8"/>
</dbReference>
<evidence type="ECO:0000256" key="1">
    <source>
        <dbReference type="SAM" id="MobiDB-lite"/>
    </source>
</evidence>
<keyword evidence="3" id="KW-1185">Reference proteome</keyword>
<comment type="caution">
    <text evidence="2">The sequence shown here is derived from an EMBL/GenBank/DDBJ whole genome shotgun (WGS) entry which is preliminary data.</text>
</comment>
<organism evidence="2 3">
    <name type="scientific">Pleurodeles waltl</name>
    <name type="common">Iberian ribbed newt</name>
    <dbReference type="NCBI Taxonomy" id="8319"/>
    <lineage>
        <taxon>Eukaryota</taxon>
        <taxon>Metazoa</taxon>
        <taxon>Chordata</taxon>
        <taxon>Craniata</taxon>
        <taxon>Vertebrata</taxon>
        <taxon>Euteleostomi</taxon>
        <taxon>Amphibia</taxon>
        <taxon>Batrachia</taxon>
        <taxon>Caudata</taxon>
        <taxon>Salamandroidea</taxon>
        <taxon>Salamandridae</taxon>
        <taxon>Pleurodelinae</taxon>
        <taxon>Pleurodeles</taxon>
    </lineage>
</organism>
<reference evidence="2" key="1">
    <citation type="journal article" date="2022" name="bioRxiv">
        <title>Sequencing and chromosome-scale assembly of the giantPleurodeles waltlgenome.</title>
        <authorList>
            <person name="Brown T."/>
            <person name="Elewa A."/>
            <person name="Iarovenko S."/>
            <person name="Subramanian E."/>
            <person name="Araus A.J."/>
            <person name="Petzold A."/>
            <person name="Susuki M."/>
            <person name="Suzuki K.-i.T."/>
            <person name="Hayashi T."/>
            <person name="Toyoda A."/>
            <person name="Oliveira C."/>
            <person name="Osipova E."/>
            <person name="Leigh N.D."/>
            <person name="Simon A."/>
            <person name="Yun M.H."/>
        </authorList>
    </citation>
    <scope>NUCLEOTIDE SEQUENCE</scope>
    <source>
        <strain evidence="2">20211129_DDA</strain>
        <tissue evidence="2">Liver</tissue>
    </source>
</reference>
<sequence>MQVSHNIGPRLPELGRKPERPNTRLPWAFHLLPSLHRRSHRCMWGRVKTKEAASPGLGDEQTGPTVRRVTPFPGSVGVYHLDYGAPAATCHVGECMSRVCTQVY</sequence>
<feature type="region of interest" description="Disordered" evidence="1">
    <location>
        <begin position="1"/>
        <end position="21"/>
    </location>
</feature>
<name>A0AAV7NLE7_PLEWA</name>
<protein>
    <submittedName>
        <fullName evidence="2">Uncharacterized protein</fullName>
    </submittedName>
</protein>
<evidence type="ECO:0000313" key="3">
    <source>
        <dbReference type="Proteomes" id="UP001066276"/>
    </source>
</evidence>
<proteinExistence type="predicted"/>
<gene>
    <name evidence="2" type="ORF">NDU88_005067</name>
</gene>
<dbReference type="EMBL" id="JANPWB010000012">
    <property type="protein sequence ID" value="KAJ1116862.1"/>
    <property type="molecule type" value="Genomic_DNA"/>
</dbReference>